<evidence type="ECO:0000313" key="1">
    <source>
        <dbReference type="EMBL" id="KAI9920250.1"/>
    </source>
</evidence>
<reference evidence="1 2" key="1">
    <citation type="journal article" date="2022" name="bioRxiv">
        <title>The genome of the oomycete Peronosclerospora sorghi, a cosmopolitan pathogen of maize and sorghum, is inflated with dispersed pseudogenes.</title>
        <authorList>
            <person name="Fletcher K."/>
            <person name="Martin F."/>
            <person name="Isakeit T."/>
            <person name="Cavanaugh K."/>
            <person name="Magill C."/>
            <person name="Michelmore R."/>
        </authorList>
    </citation>
    <scope>NUCLEOTIDE SEQUENCE [LARGE SCALE GENOMIC DNA]</scope>
    <source>
        <strain evidence="1">P6</strain>
    </source>
</reference>
<gene>
    <name evidence="1" type="ORF">PsorP6_015856</name>
</gene>
<comment type="caution">
    <text evidence="1">The sequence shown here is derived from an EMBL/GenBank/DDBJ whole genome shotgun (WGS) entry which is preliminary data.</text>
</comment>
<organism evidence="1 2">
    <name type="scientific">Peronosclerospora sorghi</name>
    <dbReference type="NCBI Taxonomy" id="230839"/>
    <lineage>
        <taxon>Eukaryota</taxon>
        <taxon>Sar</taxon>
        <taxon>Stramenopiles</taxon>
        <taxon>Oomycota</taxon>
        <taxon>Peronosporomycetes</taxon>
        <taxon>Peronosporales</taxon>
        <taxon>Peronosporaceae</taxon>
        <taxon>Peronosclerospora</taxon>
    </lineage>
</organism>
<accession>A0ACC0WNK1</accession>
<keyword evidence="2" id="KW-1185">Reference proteome</keyword>
<dbReference type="EMBL" id="CM047589">
    <property type="protein sequence ID" value="KAI9920250.1"/>
    <property type="molecule type" value="Genomic_DNA"/>
</dbReference>
<evidence type="ECO:0000313" key="2">
    <source>
        <dbReference type="Proteomes" id="UP001163321"/>
    </source>
</evidence>
<proteinExistence type="predicted"/>
<protein>
    <submittedName>
        <fullName evidence="1">Uncharacterized protein</fullName>
    </submittedName>
</protein>
<name>A0ACC0WNK1_9STRA</name>
<sequence length="150" mass="16175">MLAPCPQTTTAFSSHASKPEQASSRLTAFQKATLGLGAMFGGGYALGYFFGPFPSLEDVMGVKAVRGAPPYNGELVVTDKVFFDIGINDDYVGKIVLGLYGDVQPRTVANFRALCTGEKGSSRAGPPLWYKGSFFHRIIPGFMYARVCFL</sequence>
<dbReference type="Proteomes" id="UP001163321">
    <property type="component" value="Chromosome 10"/>
</dbReference>